<sequence length="41" mass="4546">MRVDIISYSRELGLSPSGLKKIKDDTADKKVSRLAQALKDV</sequence>
<dbReference type="EMBL" id="ADGQ01000028">
    <property type="protein sequence ID" value="EFM65060.1"/>
    <property type="molecule type" value="Genomic_DNA"/>
</dbReference>
<comment type="caution">
    <text evidence="1">The sequence shown here is derived from an EMBL/GenBank/DDBJ whole genome shotgun (WGS) entry which is preliminary data.</text>
</comment>
<reference evidence="1 2" key="1">
    <citation type="submission" date="2010-08" db="EMBL/GenBank/DDBJ databases">
        <authorList>
            <person name="Harkins D.M."/>
            <person name="Madupu R."/>
            <person name="Durkin A.S."/>
            <person name="Torralba M."/>
            <person name="Methe B."/>
            <person name="Sutton G.G."/>
            <person name="Nelson K.E."/>
        </authorList>
    </citation>
    <scope>NUCLEOTIDE SEQUENCE [LARGE SCALE GENOMIC DNA]</scope>
    <source>
        <strain evidence="1 2">DSM 17678</strain>
    </source>
</reference>
<evidence type="ECO:0000313" key="1">
    <source>
        <dbReference type="EMBL" id="EFM65060.1"/>
    </source>
</evidence>
<evidence type="ECO:0000313" key="2">
    <source>
        <dbReference type="Proteomes" id="UP000003244"/>
    </source>
</evidence>
<gene>
    <name evidence="1" type="ORF">HMPREF0634_0245</name>
</gene>
<organism evidence="1 2">
    <name type="scientific">Peptostreptococcus stomatis DSM 17678</name>
    <dbReference type="NCBI Taxonomy" id="596315"/>
    <lineage>
        <taxon>Bacteria</taxon>
        <taxon>Bacillati</taxon>
        <taxon>Bacillota</taxon>
        <taxon>Clostridia</taxon>
        <taxon>Peptostreptococcales</taxon>
        <taxon>Peptostreptococcaceae</taxon>
        <taxon>Peptostreptococcus</taxon>
    </lineage>
</organism>
<dbReference type="AlphaFoldDB" id="E0E227"/>
<keyword evidence="2" id="KW-1185">Reference proteome</keyword>
<dbReference type="Proteomes" id="UP000003244">
    <property type="component" value="Unassembled WGS sequence"/>
</dbReference>
<name>E0E227_9FIRM</name>
<protein>
    <submittedName>
        <fullName evidence="1">Uncharacterized protein</fullName>
    </submittedName>
</protein>
<accession>E0E227</accession>
<proteinExistence type="predicted"/>